<protein>
    <submittedName>
        <fullName evidence="2">Uncharacterized protein</fullName>
    </submittedName>
</protein>
<keyword evidence="3" id="KW-1185">Reference proteome</keyword>
<dbReference type="AlphaFoldDB" id="A0AAV4ZAU3"/>
<proteinExistence type="predicted"/>
<dbReference type="RefSeq" id="WP_026175931.1">
    <property type="nucleotide sequence ID" value="NZ_BPQF01000019.1"/>
</dbReference>
<evidence type="ECO:0000256" key="1">
    <source>
        <dbReference type="SAM" id="MobiDB-lite"/>
    </source>
</evidence>
<organism evidence="2 3">
    <name type="scientific">Methylobacterium bullatum</name>
    <dbReference type="NCBI Taxonomy" id="570505"/>
    <lineage>
        <taxon>Bacteria</taxon>
        <taxon>Pseudomonadati</taxon>
        <taxon>Pseudomonadota</taxon>
        <taxon>Alphaproteobacteria</taxon>
        <taxon>Hyphomicrobiales</taxon>
        <taxon>Methylobacteriaceae</taxon>
        <taxon>Methylobacterium</taxon>
    </lineage>
</organism>
<sequence>MSKLDEKREEIAALIASELGLGDPAGLSEADRAAVDRQTSETIEGCALETDEPADCEEAGTPLRRRLREYRALLELRTDEADARLAEEGEVFGREDDA</sequence>
<gene>
    <name evidence="2" type="ORF">OICFNHDK_3615</name>
</gene>
<feature type="region of interest" description="Disordered" evidence="1">
    <location>
        <begin position="22"/>
        <end position="60"/>
    </location>
</feature>
<reference evidence="2" key="1">
    <citation type="journal article" date="2016" name="Front. Microbiol.">
        <title>Genome Sequence of the Piezophilic, Mesophilic Sulfate-Reducing Bacterium Desulfovibrio indicus J2T.</title>
        <authorList>
            <person name="Cao J."/>
            <person name="Maignien L."/>
            <person name="Shao Z."/>
            <person name="Alain K."/>
            <person name="Jebbar M."/>
        </authorList>
    </citation>
    <scope>NUCLEOTIDE SEQUENCE</scope>
    <source>
        <strain evidence="2">DSM 21893</strain>
    </source>
</reference>
<comment type="caution">
    <text evidence="2">The sequence shown here is derived from an EMBL/GenBank/DDBJ whole genome shotgun (WGS) entry which is preliminary data.</text>
</comment>
<reference evidence="2" key="2">
    <citation type="submission" date="2021-08" db="EMBL/GenBank/DDBJ databases">
        <authorList>
            <person name="Tani A."/>
            <person name="Ola A."/>
            <person name="Ogura Y."/>
            <person name="Katsura K."/>
            <person name="Hayashi T."/>
        </authorList>
    </citation>
    <scope>NUCLEOTIDE SEQUENCE</scope>
    <source>
        <strain evidence="2">DSM 21893</strain>
    </source>
</reference>
<evidence type="ECO:0000313" key="3">
    <source>
        <dbReference type="Proteomes" id="UP001055307"/>
    </source>
</evidence>
<accession>A0AAV4ZAU3</accession>
<dbReference type="Proteomes" id="UP001055307">
    <property type="component" value="Unassembled WGS sequence"/>
</dbReference>
<evidence type="ECO:0000313" key="2">
    <source>
        <dbReference type="EMBL" id="GJD41136.1"/>
    </source>
</evidence>
<dbReference type="EMBL" id="BPQF01000019">
    <property type="protein sequence ID" value="GJD41136.1"/>
    <property type="molecule type" value="Genomic_DNA"/>
</dbReference>
<feature type="compositionally biased region" description="Basic and acidic residues" evidence="1">
    <location>
        <begin position="29"/>
        <end position="39"/>
    </location>
</feature>
<name>A0AAV4ZAU3_9HYPH</name>
<feature type="compositionally biased region" description="Acidic residues" evidence="1">
    <location>
        <begin position="49"/>
        <end position="58"/>
    </location>
</feature>